<dbReference type="AlphaFoldDB" id="A0A6J4LXK3"/>
<feature type="compositionally biased region" description="Basic and acidic residues" evidence="1">
    <location>
        <begin position="284"/>
        <end position="293"/>
    </location>
</feature>
<feature type="non-terminal residue" evidence="2">
    <location>
        <position position="386"/>
    </location>
</feature>
<feature type="compositionally biased region" description="Basic residues" evidence="1">
    <location>
        <begin position="294"/>
        <end position="322"/>
    </location>
</feature>
<feature type="non-terminal residue" evidence="2">
    <location>
        <position position="1"/>
    </location>
</feature>
<feature type="compositionally biased region" description="Basic residues" evidence="1">
    <location>
        <begin position="157"/>
        <end position="169"/>
    </location>
</feature>
<sequence>VRPGPDRLLRRGRLRGAGAGAAGVRPQLRGGQLRRRRRGVGVRPPAAGDQPVLRPADRPVRGAAGDGGRHLHRRRVQRRGRHLPDLRAAAGAARDRRRRLGDVHRLGHHAAADLGRGRAARAGRRLLPGRLPARRDDRAGDRRRAVGDRPDRAVLLLRRHAGGGGHRRAGPAADAERARRRAGPARRPLPPGAARQAVPGGVRDEPRPGLDLLRRPQHPGPRAGGRGAAASDVVDRHRLRGGRRGPDPGRRAGRPVRGHRRPPSRHDRRRGPGRALHPRGAVRPGDRPADRRAQPVRRRRGLPGHGARGLRRRRGGRPGRHRRRGLLHVRRHRGDRRPAGRGAAGRLLLLPGGLRRRGGAAARRRGRLRPDAANRPGGGGPCPRPL</sequence>
<feature type="compositionally biased region" description="Basic residues" evidence="1">
    <location>
        <begin position="356"/>
        <end position="367"/>
    </location>
</feature>
<feature type="compositionally biased region" description="Basic and acidic residues" evidence="1">
    <location>
        <begin position="133"/>
        <end position="152"/>
    </location>
</feature>
<feature type="region of interest" description="Disordered" evidence="1">
    <location>
        <begin position="114"/>
        <end position="322"/>
    </location>
</feature>
<feature type="compositionally biased region" description="Basic residues" evidence="1">
    <location>
        <begin position="70"/>
        <end position="81"/>
    </location>
</feature>
<feature type="compositionally biased region" description="Basic residues" evidence="1">
    <location>
        <begin position="251"/>
        <end position="272"/>
    </location>
</feature>
<feature type="region of interest" description="Disordered" evidence="1">
    <location>
        <begin position="1"/>
        <end position="98"/>
    </location>
</feature>
<organism evidence="2">
    <name type="scientific">uncultured Friedmanniella sp</name>
    <dbReference type="NCBI Taxonomy" id="335381"/>
    <lineage>
        <taxon>Bacteria</taxon>
        <taxon>Bacillati</taxon>
        <taxon>Actinomycetota</taxon>
        <taxon>Actinomycetes</taxon>
        <taxon>Propionibacteriales</taxon>
        <taxon>Nocardioidaceae</taxon>
        <taxon>Friedmanniella</taxon>
        <taxon>environmental samples</taxon>
    </lineage>
</organism>
<feature type="compositionally biased region" description="Basic and acidic residues" evidence="1">
    <location>
        <begin position="202"/>
        <end position="214"/>
    </location>
</feature>
<proteinExistence type="predicted"/>
<feature type="region of interest" description="Disordered" evidence="1">
    <location>
        <begin position="356"/>
        <end position="386"/>
    </location>
</feature>
<feature type="compositionally biased region" description="Low complexity" evidence="1">
    <location>
        <begin position="22"/>
        <end position="31"/>
    </location>
</feature>
<protein>
    <submittedName>
        <fullName evidence="2">Uncharacterized MFS-type transporter</fullName>
    </submittedName>
</protein>
<gene>
    <name evidence="2" type="ORF">AVDCRST_MAG48-3633</name>
</gene>
<feature type="compositionally biased region" description="Gly residues" evidence="1">
    <location>
        <begin position="376"/>
        <end position="386"/>
    </location>
</feature>
<reference evidence="2" key="1">
    <citation type="submission" date="2020-02" db="EMBL/GenBank/DDBJ databases">
        <authorList>
            <person name="Meier V. D."/>
        </authorList>
    </citation>
    <scope>NUCLEOTIDE SEQUENCE</scope>
    <source>
        <strain evidence="2">AVDCRST_MAG48</strain>
    </source>
</reference>
<evidence type="ECO:0000313" key="2">
    <source>
        <dbReference type="EMBL" id="CAA9340865.1"/>
    </source>
</evidence>
<evidence type="ECO:0000256" key="1">
    <source>
        <dbReference type="SAM" id="MobiDB-lite"/>
    </source>
</evidence>
<name>A0A6J4LXK3_9ACTN</name>
<dbReference type="EMBL" id="CADCTS010000508">
    <property type="protein sequence ID" value="CAA9340865.1"/>
    <property type="molecule type" value="Genomic_DNA"/>
</dbReference>
<accession>A0A6J4LXK3</accession>